<dbReference type="EMBL" id="CAJVQB010001378">
    <property type="protein sequence ID" value="CAG8533224.1"/>
    <property type="molecule type" value="Genomic_DNA"/>
</dbReference>
<sequence>MKKFAFILIFTIVVINSFIATTIALRYNRNNGIKPSLTDNLMTPVRRQACNPPCNTNQTCCGSLCCGAAQTCCHAVGMELIVVGSRRHVAEALVVDPRKHAVGALVVGPHKHVAETHVVV</sequence>
<gene>
    <name evidence="1" type="ORF">GMARGA_LOCUS3724</name>
</gene>
<comment type="caution">
    <text evidence="1">The sequence shown here is derived from an EMBL/GenBank/DDBJ whole genome shotgun (WGS) entry which is preliminary data.</text>
</comment>
<dbReference type="Proteomes" id="UP000789901">
    <property type="component" value="Unassembled WGS sequence"/>
</dbReference>
<protein>
    <submittedName>
        <fullName evidence="1">20958_t:CDS:1</fullName>
    </submittedName>
</protein>
<accession>A0ABM8W5W4</accession>
<organism evidence="1 2">
    <name type="scientific">Gigaspora margarita</name>
    <dbReference type="NCBI Taxonomy" id="4874"/>
    <lineage>
        <taxon>Eukaryota</taxon>
        <taxon>Fungi</taxon>
        <taxon>Fungi incertae sedis</taxon>
        <taxon>Mucoromycota</taxon>
        <taxon>Glomeromycotina</taxon>
        <taxon>Glomeromycetes</taxon>
        <taxon>Diversisporales</taxon>
        <taxon>Gigasporaceae</taxon>
        <taxon>Gigaspora</taxon>
    </lineage>
</organism>
<evidence type="ECO:0000313" key="1">
    <source>
        <dbReference type="EMBL" id="CAG8533224.1"/>
    </source>
</evidence>
<proteinExistence type="predicted"/>
<keyword evidence="2" id="KW-1185">Reference proteome</keyword>
<reference evidence="1 2" key="1">
    <citation type="submission" date="2021-06" db="EMBL/GenBank/DDBJ databases">
        <authorList>
            <person name="Kallberg Y."/>
            <person name="Tangrot J."/>
            <person name="Rosling A."/>
        </authorList>
    </citation>
    <scope>NUCLEOTIDE SEQUENCE [LARGE SCALE GENOMIC DNA]</scope>
    <source>
        <strain evidence="1 2">120-4 pot B 10/14</strain>
    </source>
</reference>
<evidence type="ECO:0000313" key="2">
    <source>
        <dbReference type="Proteomes" id="UP000789901"/>
    </source>
</evidence>
<name>A0ABM8W5W4_GIGMA</name>